<proteinExistence type="predicted"/>
<sequence length="146" mass="15401">MKATHKPALDAYYTPAALLRGAASYLSFYGWTTGEIFATVDDTTPFPAACAIGAINIAAFGSPLLSCDDDADSRSVDSAIIAARVFAAWIDPEYSTPDVGHRLGIAAIDVIGDWNDYAGRTCDEVIKTLNDAAADWEATHPTGGAR</sequence>
<dbReference type="RefSeq" id="WP_203839227.1">
    <property type="nucleotide sequence ID" value="NZ_BAAATV010000002.1"/>
</dbReference>
<dbReference type="InterPro" id="IPR045677">
    <property type="entry name" value="DUF6197"/>
</dbReference>
<dbReference type="Pfam" id="PF19698">
    <property type="entry name" value="DUF6197"/>
    <property type="match status" value="1"/>
</dbReference>
<evidence type="ECO:0000313" key="2">
    <source>
        <dbReference type="Proteomes" id="UP000603200"/>
    </source>
</evidence>
<organism evidence="1 2">
    <name type="scientific">Winogradskya humida</name>
    <dbReference type="NCBI Taxonomy" id="113566"/>
    <lineage>
        <taxon>Bacteria</taxon>
        <taxon>Bacillati</taxon>
        <taxon>Actinomycetota</taxon>
        <taxon>Actinomycetes</taxon>
        <taxon>Micromonosporales</taxon>
        <taxon>Micromonosporaceae</taxon>
        <taxon>Winogradskya</taxon>
    </lineage>
</organism>
<comment type="caution">
    <text evidence="1">The sequence shown here is derived from an EMBL/GenBank/DDBJ whole genome shotgun (WGS) entry which is preliminary data.</text>
</comment>
<gene>
    <name evidence="1" type="ORF">Ahu01nite_052290</name>
</gene>
<accession>A0ABQ3ZU62</accession>
<keyword evidence="2" id="KW-1185">Reference proteome</keyword>
<reference evidence="1 2" key="1">
    <citation type="submission" date="2021-01" db="EMBL/GenBank/DDBJ databases">
        <title>Whole genome shotgun sequence of Actinoplanes humidus NBRC 14915.</title>
        <authorList>
            <person name="Komaki H."/>
            <person name="Tamura T."/>
        </authorList>
    </citation>
    <scope>NUCLEOTIDE SEQUENCE [LARGE SCALE GENOMIC DNA]</scope>
    <source>
        <strain evidence="1 2">NBRC 14915</strain>
    </source>
</reference>
<dbReference type="EMBL" id="BOMN01000066">
    <property type="protein sequence ID" value="GIE22127.1"/>
    <property type="molecule type" value="Genomic_DNA"/>
</dbReference>
<evidence type="ECO:0000313" key="1">
    <source>
        <dbReference type="EMBL" id="GIE22127.1"/>
    </source>
</evidence>
<name>A0ABQ3ZU62_9ACTN</name>
<protein>
    <submittedName>
        <fullName evidence="1">Uncharacterized protein</fullName>
    </submittedName>
</protein>
<dbReference type="Proteomes" id="UP000603200">
    <property type="component" value="Unassembled WGS sequence"/>
</dbReference>